<dbReference type="PANTHER" id="PTHR12815:SF47">
    <property type="entry name" value="TRANSLOCATION AND ASSEMBLY MODULE SUBUNIT TAMA"/>
    <property type="match status" value="1"/>
</dbReference>
<protein>
    <recommendedName>
        <fullName evidence="7">Bacterial surface antigen (D15) domain-containing protein</fullName>
    </recommendedName>
</protein>
<comment type="caution">
    <text evidence="5">The sequence shown here is derived from an EMBL/GenBank/DDBJ whole genome shotgun (WGS) entry which is preliminary data.</text>
</comment>
<evidence type="ECO:0008006" key="7">
    <source>
        <dbReference type="Google" id="ProtNLM"/>
    </source>
</evidence>
<sequence length="950" mass="106194">MKPLQKQSNDRPRFGPRAAAAGLLLGLAVLLVAVGCSPLRLLQPKQRLLTKVVVESEGLTTAQQERLLTLVQQKPNRTIPIPKLAVYQLGHSFYDSTRIERRIKAIKQKYADRLAAAQGDSARSGKLLARRDRRLARKRTALEKGNAIMRLGEPPVIYDYTLSQRTVEQLTTYLRSQGYFRATATFTDSARSKPTIISRTLRGLGLRKPLPYAPLRDSMGGRLHRLVTVTYQVREGQEFTLSQLTRSIPDTGVARVVSGAQGATLLHVGEAYNEDLIGQERQRLETLLKNAGYYDFRAQYITLEADTSFEKNQVRLRLLIASPPGGHRAYRLRRVTVLTDVTQARALRLASGDTAQRASRRAQRLAAADSTSLTGRAPGSGRISTANMPAGVTPAAVSDSLSARRLRRAGRQAIPRDTVRVDSVLFSSRGPLTINPGVLARQVDVRPGQLYSQLRTQRTQRQLSSLDMFRFNTVGYRKVADNAADALPTDSSQALLPGAASPRRSIRYLDAVVTTSPSPRFSETTEFGGTYVAGLAGPFGNLRLKWRNPFGGAEVLELSGRAGLEGQLTQLGDSGNTSAATYTVQYGATAALIVPQFLTPFHLGNFLRNDQPRTRLALSTTYTSSNYYTRSNTEFTFDYLWQTSAYQQYIFTPIDLGLVRTRNISNFYQRRLLDLRRNQGSPLYRSFQPIYEPSFSFTSLYNSNDLNQTRNAHFLRIFAELGGLTRGIYRNEKWFEDTGLSVYNFAKLTVDYRRYYKLSPLTYLAWRLNGGVAHALTESVDPSPLPGQSAQLRYILPYDKYLFAGGSNSVRAWSPRRLGTGSYATRLPNGNRDYYTEQPGEVLLEGSLEYRFPVYSFIKGALFTDFGNVWALQNDASRPGADFRLNSFYKQFAVGSGFGIRMDFTFLILRFDIATKVYDPTETAAPWRLQNALHHVENQTVVNVGLGYPF</sequence>
<proteinExistence type="predicted"/>
<name>A0ABP8Q7M1_9BACT</name>
<evidence type="ECO:0000313" key="5">
    <source>
        <dbReference type="EMBL" id="GAA4498740.1"/>
    </source>
</evidence>
<evidence type="ECO:0000256" key="3">
    <source>
        <dbReference type="ARBA" id="ARBA00023237"/>
    </source>
</evidence>
<keyword evidence="1" id="KW-0812">Transmembrane</keyword>
<dbReference type="RefSeq" id="WP_208130699.1">
    <property type="nucleotide sequence ID" value="NZ_BAABGQ010000005.1"/>
</dbReference>
<dbReference type="InterPro" id="IPR039910">
    <property type="entry name" value="D15-like"/>
</dbReference>
<reference evidence="6" key="1">
    <citation type="journal article" date="2019" name="Int. J. Syst. Evol. Microbiol.">
        <title>The Global Catalogue of Microorganisms (GCM) 10K type strain sequencing project: providing services to taxonomists for standard genome sequencing and annotation.</title>
        <authorList>
            <consortium name="The Broad Institute Genomics Platform"/>
            <consortium name="The Broad Institute Genome Sequencing Center for Infectious Disease"/>
            <person name="Wu L."/>
            <person name="Ma J."/>
        </authorList>
    </citation>
    <scope>NUCLEOTIDE SEQUENCE [LARGE SCALE GENOMIC DNA]</scope>
    <source>
        <strain evidence="6">JCM 17841</strain>
    </source>
</reference>
<dbReference type="Proteomes" id="UP001501243">
    <property type="component" value="Unassembled WGS sequence"/>
</dbReference>
<evidence type="ECO:0000256" key="1">
    <source>
        <dbReference type="ARBA" id="ARBA00022692"/>
    </source>
</evidence>
<organism evidence="5 6">
    <name type="scientific">Hymenobacter ginsengisoli</name>
    <dbReference type="NCBI Taxonomy" id="1051626"/>
    <lineage>
        <taxon>Bacteria</taxon>
        <taxon>Pseudomonadati</taxon>
        <taxon>Bacteroidota</taxon>
        <taxon>Cytophagia</taxon>
        <taxon>Cytophagales</taxon>
        <taxon>Hymenobacteraceae</taxon>
        <taxon>Hymenobacter</taxon>
    </lineage>
</organism>
<feature type="region of interest" description="Disordered" evidence="4">
    <location>
        <begin position="352"/>
        <end position="390"/>
    </location>
</feature>
<keyword evidence="6" id="KW-1185">Reference proteome</keyword>
<evidence type="ECO:0000313" key="6">
    <source>
        <dbReference type="Proteomes" id="UP001501243"/>
    </source>
</evidence>
<dbReference type="EMBL" id="BAABGQ010000005">
    <property type="protein sequence ID" value="GAA4498740.1"/>
    <property type="molecule type" value="Genomic_DNA"/>
</dbReference>
<accession>A0ABP8Q7M1</accession>
<gene>
    <name evidence="5" type="ORF">GCM10023172_16260</name>
</gene>
<keyword evidence="3" id="KW-0998">Cell outer membrane</keyword>
<evidence type="ECO:0000256" key="2">
    <source>
        <dbReference type="ARBA" id="ARBA00022729"/>
    </source>
</evidence>
<evidence type="ECO:0000256" key="4">
    <source>
        <dbReference type="SAM" id="MobiDB-lite"/>
    </source>
</evidence>
<keyword evidence="2" id="KW-0732">Signal</keyword>
<dbReference type="Gene3D" id="2.40.160.50">
    <property type="entry name" value="membrane protein fhac: a member of the omp85/tpsb transporter family"/>
    <property type="match status" value="1"/>
</dbReference>
<dbReference type="PANTHER" id="PTHR12815">
    <property type="entry name" value="SORTING AND ASSEMBLY MACHINERY SAMM50 PROTEIN FAMILY MEMBER"/>
    <property type="match status" value="1"/>
</dbReference>
<keyword evidence="3" id="KW-0472">Membrane</keyword>